<protein>
    <recommendedName>
        <fullName evidence="4">PEP-CTERM sorting domain-containing protein</fullName>
    </recommendedName>
</protein>
<dbReference type="RefSeq" id="WP_394381349.1">
    <property type="nucleotide sequence ID" value="NZ_JBIGIB010000001.1"/>
</dbReference>
<name>A0ABW7GV03_9BURK</name>
<gene>
    <name evidence="2" type="ORF">ACG01O_03280</name>
</gene>
<evidence type="ECO:0008006" key="4">
    <source>
        <dbReference type="Google" id="ProtNLM"/>
    </source>
</evidence>
<feature type="signal peptide" evidence="1">
    <location>
        <begin position="1"/>
        <end position="21"/>
    </location>
</feature>
<sequence>MFLRHALLLSATLALAVPAAAQTWHVTGLFNTGVNAAGAPLSGYAVDPHYAIVGNAVFSTAYASRLGDGSPIDTAAWVPDTALSSWINPVIGTGFVDRAGVTDALRYETHFQVQAGFETQVRLQGRWAADDGGLRIWLNGVQVPGVPVAQADSWHSFSIASGFKAGDNVLAFDTLSTQSPTGLRVEVSAVPEPGTVSLWMAGALLVTLRLRRPA</sequence>
<reference evidence="2 3" key="1">
    <citation type="submission" date="2024-08" db="EMBL/GenBank/DDBJ databases">
        <authorList>
            <person name="Lu H."/>
        </authorList>
    </citation>
    <scope>NUCLEOTIDE SEQUENCE [LARGE SCALE GENOMIC DNA]</scope>
    <source>
        <strain evidence="2 3">BYS87W</strain>
    </source>
</reference>
<dbReference type="Gene3D" id="2.60.120.260">
    <property type="entry name" value="Galactose-binding domain-like"/>
    <property type="match status" value="1"/>
</dbReference>
<proteinExistence type="predicted"/>
<evidence type="ECO:0000313" key="2">
    <source>
        <dbReference type="EMBL" id="MFG6465626.1"/>
    </source>
</evidence>
<evidence type="ECO:0000256" key="1">
    <source>
        <dbReference type="SAM" id="SignalP"/>
    </source>
</evidence>
<dbReference type="Proteomes" id="UP001606303">
    <property type="component" value="Unassembled WGS sequence"/>
</dbReference>
<comment type="caution">
    <text evidence="2">The sequence shown here is derived from an EMBL/GenBank/DDBJ whole genome shotgun (WGS) entry which is preliminary data.</text>
</comment>
<keyword evidence="3" id="KW-1185">Reference proteome</keyword>
<dbReference type="EMBL" id="JBIGIB010000001">
    <property type="protein sequence ID" value="MFG6465626.1"/>
    <property type="molecule type" value="Genomic_DNA"/>
</dbReference>
<evidence type="ECO:0000313" key="3">
    <source>
        <dbReference type="Proteomes" id="UP001606303"/>
    </source>
</evidence>
<organism evidence="2 3">
    <name type="scientific">Pelomonas baiyunensis</name>
    <dbReference type="NCBI Taxonomy" id="3299026"/>
    <lineage>
        <taxon>Bacteria</taxon>
        <taxon>Pseudomonadati</taxon>
        <taxon>Pseudomonadota</taxon>
        <taxon>Betaproteobacteria</taxon>
        <taxon>Burkholderiales</taxon>
        <taxon>Sphaerotilaceae</taxon>
        <taxon>Roseateles</taxon>
    </lineage>
</organism>
<keyword evidence="1" id="KW-0732">Signal</keyword>
<accession>A0ABW7GV03</accession>
<feature type="chain" id="PRO_5045852453" description="PEP-CTERM sorting domain-containing protein" evidence="1">
    <location>
        <begin position="22"/>
        <end position="214"/>
    </location>
</feature>